<keyword evidence="4" id="KW-0472">Membrane</keyword>
<dbReference type="GO" id="GO:0035091">
    <property type="term" value="F:phosphatidylinositol binding"/>
    <property type="evidence" value="ECO:0007669"/>
    <property type="project" value="InterPro"/>
</dbReference>
<keyword evidence="8" id="KW-1185">Reference proteome</keyword>
<dbReference type="Pfam" id="PF00787">
    <property type="entry name" value="PX"/>
    <property type="match status" value="1"/>
</dbReference>
<feature type="transmembrane region" description="Helical" evidence="4">
    <location>
        <begin position="21"/>
        <end position="40"/>
    </location>
</feature>
<dbReference type="Pfam" id="PF08628">
    <property type="entry name" value="Nexin_C"/>
    <property type="match status" value="1"/>
</dbReference>
<dbReference type="InterPro" id="IPR051837">
    <property type="entry name" value="SortingNexin/PXDomain-PKLike"/>
</dbReference>
<gene>
    <name evidence="7" type="ORF">MUK42_13088</name>
</gene>
<feature type="region of interest" description="Disordered" evidence="3">
    <location>
        <begin position="1141"/>
        <end position="1179"/>
    </location>
</feature>
<sequence>MEGGRGMSTGRQTVRDLAEEAKKRVVLLLICVFGLSYLMSLTSSSVWVNLPAAAAIIIFCLYLSRDLDIRRRSTVSEKVSLVDEFTQKRSVELLKISLEKSDWRKKVDSPPVEAAIEQFTRHLISEWVVDLWYSRITSDRDGPEELVEIMNGVIGEISSRARDINLIDLLTRDIVNLICNHLELYRYSQAKIGKQEIMKLPTDQRDIQIKIILAAENKLHPALFSGEAEHKVVLQNLANGLMSLVFKPEDLQCSYFRYTVRELLACTVIRPVLNLVNPRFINERIESLALSHANKASKKTGPSEEAPIVKRKAHTVPSDVQLSGSLDRSSPGVELVQYKNDTCKTSSDNHSIANGICYTKKGKRSNLETIDDSCPDTSDFVFNEPQNSFSNNSLLSDSQYHDGKRNGASEWAEMLDVISKRKSQVLAPEHLDNMWAKGRNYKKKEVCKLAKSVAQNSSVGFTNTYSGTSNQDKTHPGDISKQYAIISKVESLHATDYNASNQSNPSPQKRTEQRNHEELEQESESSYTSEDDENSTVMGLDSPGTRVWESKNKINAGVSSIRHPLESSESHVAKKNSNVYVHHPRTSGTSTGRKRFRLSNQKVPLWQEVERTSFLLGDGQDVLNASKNDTKILELSDESDVEVRGRIYSGAVASSSFSSVSASESSYSSMKSPDILVLADIFLKLRCEVLGANVVKSGSGTFAVYSISVTDANNNSWFIKRRFRHFEELHRRLKEFPEYNLSLPPKHFLSSGLDVPVVQERCKLLDVYLKKLLQIPTISESIEVWDFLSVDSQTYVFSDSLSIIQTLSVNLDDKPHEKSAKSFDSIEDVSSQLFSAAKNQNYEIKDGATPMSKSYPDSDGLRLRKPYMDKILGPDTRREQKNSCQDNTGNDPESRLGKNVPSTGKSDQLKKHSVVGVETLQESSKSIHSGGAFSIPTEWVPVPPNLTIPILNLVDVIFQLKDGGWIRRQAFWIAKQLLQLGMGDAFDDWLIEKIQLLRRGVVIASAIKHIEQILWPEGIFLTKHPKRKAPTPVSSPGTQNNQNTNPLTPEQQLEADRRAKFVYELIIDKAPAALVSLVGRKEYEQCAQDIYFFLQSPVCLKQFALELLELLFLSAFPELNDVGKNQTVSAASWQRKPALPHRGVRKITATDTRTSPPRLPLAGPLPPSSLPRPGKQKPMASASLSLQYAPFSSLPLSPSHAANEATPLSVIASRPSRTAATLRPQPIRGLSSSSSSACSSGRLVALARASFPKISSAIDEDPATEKFLRNNSISDFMRFKKGQVGGHSGELQTAVVSYCKRFPWSLLHPFLEVDLVSTIHIADRQYFETLQRGLEYYDCVLYEMVASRESLENRINLKSKGKLKAKRSKGFNIIGFIQRQMARILSLDFQLDCLDYESQKWQHADLDYETFKLLQDERGESFFTLAKEMTLRSTKTLVQPVSTTGDLGPWKSKLLWASRVLPMPLVGLLIISSVCSPFESYSTEYSELEALSRLDIGAALKIFLAKRLTSEFTEITAAIEEKSVIIGERNRVAAEELRRAIDNGHQRIAVLYGGGHMPDLGRRLREEFDMVPSHVQWITAWSIKNKKLNSQSLPFLKALAKLLGWPLNRYQTLALLIFSSLLALDLWFWELFVRTAINLASSAAFEVGLPTNIM</sequence>
<evidence type="ECO:0000256" key="4">
    <source>
        <dbReference type="SAM" id="Phobius"/>
    </source>
</evidence>
<evidence type="ECO:0000256" key="1">
    <source>
        <dbReference type="ARBA" id="ARBA00004496"/>
    </source>
</evidence>
<keyword evidence="2" id="KW-0963">Cytoplasm</keyword>
<dbReference type="GO" id="GO:0016020">
    <property type="term" value="C:membrane"/>
    <property type="evidence" value="ECO:0007669"/>
    <property type="project" value="UniProtKB-ARBA"/>
</dbReference>
<reference evidence="7" key="1">
    <citation type="submission" date="2022-05" db="EMBL/GenBank/DDBJ databases">
        <title>The Musa troglodytarum L. genome provides insights into the mechanism of non-climacteric behaviour and enrichment of carotenoids.</title>
        <authorList>
            <person name="Wang J."/>
        </authorList>
    </citation>
    <scope>NUCLEOTIDE SEQUENCE</scope>
    <source>
        <tissue evidence="7">Leaf</tissue>
    </source>
</reference>
<proteinExistence type="predicted"/>
<dbReference type="GO" id="GO:0005768">
    <property type="term" value="C:endosome"/>
    <property type="evidence" value="ECO:0007669"/>
    <property type="project" value="UniProtKB-ARBA"/>
</dbReference>
<feature type="compositionally biased region" description="Low complexity" evidence="3">
    <location>
        <begin position="1036"/>
        <end position="1051"/>
    </location>
</feature>
<feature type="compositionally biased region" description="Polar residues" evidence="3">
    <location>
        <begin position="497"/>
        <end position="508"/>
    </location>
</feature>
<dbReference type="SMART" id="SM00313">
    <property type="entry name" value="PXA"/>
    <property type="match status" value="1"/>
</dbReference>
<protein>
    <submittedName>
        <fullName evidence="7">Sorting nexin C terminal</fullName>
    </submittedName>
</protein>
<evidence type="ECO:0000313" key="7">
    <source>
        <dbReference type="EMBL" id="URE15283.1"/>
    </source>
</evidence>
<dbReference type="PROSITE" id="PS51207">
    <property type="entry name" value="PXA"/>
    <property type="match status" value="1"/>
</dbReference>
<dbReference type="SMART" id="SM00312">
    <property type="entry name" value="PX"/>
    <property type="match status" value="1"/>
</dbReference>
<dbReference type="PROSITE" id="PS50195">
    <property type="entry name" value="PX"/>
    <property type="match status" value="1"/>
</dbReference>
<evidence type="ECO:0000256" key="3">
    <source>
        <dbReference type="SAM" id="MobiDB-lite"/>
    </source>
</evidence>
<dbReference type="PANTHER" id="PTHR22999">
    <property type="entry name" value="PX SERINE/THREONINE KINASE PXK"/>
    <property type="match status" value="1"/>
</dbReference>
<feature type="region of interest" description="Disordered" evidence="3">
    <location>
        <begin position="1216"/>
        <end position="1237"/>
    </location>
</feature>
<dbReference type="Gene3D" id="3.30.1520.10">
    <property type="entry name" value="Phox-like domain"/>
    <property type="match status" value="1"/>
</dbReference>
<evidence type="ECO:0000256" key="2">
    <source>
        <dbReference type="ARBA" id="ARBA00022490"/>
    </source>
</evidence>
<accession>A0A9E7GLN5</accession>
<feature type="region of interest" description="Disordered" evidence="3">
    <location>
        <begin position="293"/>
        <end position="328"/>
    </location>
</feature>
<dbReference type="PANTHER" id="PTHR22999:SF28">
    <property type="entry name" value="PHOX (PX) DOMAIN-CONTAINING PROTEIN"/>
    <property type="match status" value="1"/>
</dbReference>
<feature type="region of interest" description="Disordered" evidence="3">
    <location>
        <begin position="497"/>
        <end position="547"/>
    </location>
</feature>
<feature type="compositionally biased region" description="Acidic residues" evidence="3">
    <location>
        <begin position="519"/>
        <end position="534"/>
    </location>
</feature>
<feature type="region of interest" description="Disordered" evidence="3">
    <location>
        <begin position="1025"/>
        <end position="1051"/>
    </location>
</feature>
<feature type="compositionally biased region" description="Pro residues" evidence="3">
    <location>
        <begin position="1157"/>
        <end position="1170"/>
    </location>
</feature>
<dbReference type="SUPFAM" id="SSF64268">
    <property type="entry name" value="PX domain"/>
    <property type="match status" value="1"/>
</dbReference>
<dbReference type="EMBL" id="CP097509">
    <property type="protein sequence ID" value="URE15283.1"/>
    <property type="molecule type" value="Genomic_DNA"/>
</dbReference>
<feature type="domain" description="PX" evidence="5">
    <location>
        <begin position="683"/>
        <end position="795"/>
    </location>
</feature>
<feature type="compositionally biased region" description="Polar residues" evidence="3">
    <location>
        <begin position="459"/>
        <end position="471"/>
    </location>
</feature>
<feature type="compositionally biased region" description="Polar residues" evidence="3">
    <location>
        <begin position="318"/>
        <end position="328"/>
    </location>
</feature>
<dbReference type="Proteomes" id="UP001055439">
    <property type="component" value="Chromosome 7"/>
</dbReference>
<evidence type="ECO:0000313" key="8">
    <source>
        <dbReference type="Proteomes" id="UP001055439"/>
    </source>
</evidence>
<comment type="subcellular location">
    <subcellularLocation>
        <location evidence="1">Cytoplasm</location>
    </subcellularLocation>
</comment>
<dbReference type="Pfam" id="PF02194">
    <property type="entry name" value="PXA"/>
    <property type="match status" value="1"/>
</dbReference>
<dbReference type="OrthoDB" id="120967at2759"/>
<feature type="compositionally biased region" description="Basic and acidic residues" evidence="3">
    <location>
        <begin position="509"/>
        <end position="518"/>
    </location>
</feature>
<dbReference type="InterPro" id="IPR036871">
    <property type="entry name" value="PX_dom_sf"/>
</dbReference>
<feature type="region of interest" description="Disordered" evidence="3">
    <location>
        <begin position="459"/>
        <end position="478"/>
    </location>
</feature>
<keyword evidence="4" id="KW-1133">Transmembrane helix</keyword>
<dbReference type="InterPro" id="IPR001683">
    <property type="entry name" value="PX_dom"/>
</dbReference>
<evidence type="ECO:0000259" key="6">
    <source>
        <dbReference type="PROSITE" id="PS51207"/>
    </source>
</evidence>
<dbReference type="InterPro" id="IPR013937">
    <property type="entry name" value="Sorting_nexin_C"/>
</dbReference>
<feature type="region of interest" description="Disordered" evidence="3">
    <location>
        <begin position="870"/>
        <end position="912"/>
    </location>
</feature>
<organism evidence="7 8">
    <name type="scientific">Musa troglodytarum</name>
    <name type="common">fe'i banana</name>
    <dbReference type="NCBI Taxonomy" id="320322"/>
    <lineage>
        <taxon>Eukaryota</taxon>
        <taxon>Viridiplantae</taxon>
        <taxon>Streptophyta</taxon>
        <taxon>Embryophyta</taxon>
        <taxon>Tracheophyta</taxon>
        <taxon>Spermatophyta</taxon>
        <taxon>Magnoliopsida</taxon>
        <taxon>Liliopsida</taxon>
        <taxon>Zingiberales</taxon>
        <taxon>Musaceae</taxon>
        <taxon>Musa</taxon>
    </lineage>
</organism>
<evidence type="ECO:0000259" key="5">
    <source>
        <dbReference type="PROSITE" id="PS50195"/>
    </source>
</evidence>
<feature type="domain" description="PXA" evidence="6">
    <location>
        <begin position="109"/>
        <end position="293"/>
    </location>
</feature>
<feature type="compositionally biased region" description="Polar residues" evidence="3">
    <location>
        <begin position="882"/>
        <end position="891"/>
    </location>
</feature>
<dbReference type="InterPro" id="IPR003114">
    <property type="entry name" value="Phox_assoc"/>
</dbReference>
<keyword evidence="4" id="KW-0812">Transmembrane</keyword>
<name>A0A9E7GLN5_9LILI</name>